<dbReference type="AlphaFoldDB" id="A0A7W9JGE4"/>
<comment type="caution">
    <text evidence="2">The sequence shown here is derived from an EMBL/GenBank/DDBJ whole genome shotgun (WGS) entry which is preliminary data.</text>
</comment>
<organism evidence="2 3">
    <name type="scientific">Kribbella italica</name>
    <dbReference type="NCBI Taxonomy" id="1540520"/>
    <lineage>
        <taxon>Bacteria</taxon>
        <taxon>Bacillati</taxon>
        <taxon>Actinomycetota</taxon>
        <taxon>Actinomycetes</taxon>
        <taxon>Propionibacteriales</taxon>
        <taxon>Kribbellaceae</taxon>
        <taxon>Kribbella</taxon>
    </lineage>
</organism>
<dbReference type="Proteomes" id="UP000549971">
    <property type="component" value="Unassembled WGS sequence"/>
</dbReference>
<keyword evidence="3" id="KW-1185">Reference proteome</keyword>
<reference evidence="2 3" key="1">
    <citation type="submission" date="2020-08" db="EMBL/GenBank/DDBJ databases">
        <title>Sequencing the genomes of 1000 actinobacteria strains.</title>
        <authorList>
            <person name="Klenk H.-P."/>
        </authorList>
    </citation>
    <scope>NUCLEOTIDE SEQUENCE [LARGE SCALE GENOMIC DNA]</scope>
    <source>
        <strain evidence="2 3">DSM 28967</strain>
    </source>
</reference>
<feature type="domain" description="N-terminal" evidence="1">
    <location>
        <begin position="39"/>
        <end position="91"/>
    </location>
</feature>
<gene>
    <name evidence="2" type="ORF">HDA39_008410</name>
</gene>
<accession>A0A7W9JGE4</accession>
<protein>
    <recommendedName>
        <fullName evidence="1">N-terminal domain-containing protein</fullName>
    </recommendedName>
</protein>
<evidence type="ECO:0000313" key="2">
    <source>
        <dbReference type="EMBL" id="MBB5841676.1"/>
    </source>
</evidence>
<evidence type="ECO:0000313" key="3">
    <source>
        <dbReference type="Proteomes" id="UP000549971"/>
    </source>
</evidence>
<evidence type="ECO:0000259" key="1">
    <source>
        <dbReference type="Pfam" id="PF08401"/>
    </source>
</evidence>
<dbReference type="EMBL" id="JACHMY010000001">
    <property type="protein sequence ID" value="MBB5841676.1"/>
    <property type="molecule type" value="Genomic_DNA"/>
</dbReference>
<sequence>MNGSDSGDKERSTSALGVLHEMLSEEIRKLRTADDWTRWLKTVAAFHHYSFRNAVLIAAQKPDATVVGDMSMWRHLGRHVPKDEKPVRIFAPIFSRSINDAGVVTRPTYHDLVDDSEAAKSGRGRRLVGFRVAHVWDVSQTAGEPLPKLARSGPVPGSVPVGLWDGLITCFEREGYELSAEPAGEKTPHGFTDFEARRIGLDWLGEGRAVASLAHDVAHIMLHDPDAVVASGDVMCHHEVREVEAESVAFILLAHHGLQMRGRTFPLIAAWAAASVDNEEWERIVQRTGERVLWAARELIDLTSQRGTSRGRRSTTRHLSLMAQPDMWVPLGPEAW</sequence>
<dbReference type="Pfam" id="PF08401">
    <property type="entry name" value="ArdcN"/>
    <property type="match status" value="1"/>
</dbReference>
<dbReference type="InterPro" id="IPR013610">
    <property type="entry name" value="ArdC_N"/>
</dbReference>
<dbReference type="RefSeq" id="WP_184805322.1">
    <property type="nucleotide sequence ID" value="NZ_JACHMY010000001.1"/>
</dbReference>
<name>A0A7W9JGE4_9ACTN</name>
<proteinExistence type="predicted"/>